<accession>A0A412N680</accession>
<name>A0A412N680_9BACE</name>
<dbReference type="EMBL" id="QRWP01000005">
    <property type="protein sequence ID" value="RGT33629.1"/>
    <property type="molecule type" value="Genomic_DNA"/>
</dbReference>
<keyword evidence="1" id="KW-0238">DNA-binding</keyword>
<sequence length="193" mass="22769">MRTKQEINRALGILYSRGDKISMLQAEILENRRSERQIFQKMVMDVPQESRDEDAFFAARDAGMFLEGKLELEDFLPEVKPQIRKESEQTKVKVSVSLEYLITLTTRIERLEKQVCFLLERRNKSVYKHQADANKQDYLTQTQAYKYIGCSQLTLIRWTKDGMVRGYRKGSHVYYSKSELDINPTVQNFRNLK</sequence>
<dbReference type="AlphaFoldDB" id="A0A412N680"/>
<gene>
    <name evidence="1" type="ORF">DWX38_07490</name>
</gene>
<dbReference type="GO" id="GO:0003677">
    <property type="term" value="F:DNA binding"/>
    <property type="evidence" value="ECO:0007669"/>
    <property type="project" value="UniProtKB-KW"/>
</dbReference>
<organism evidence="1 2">
    <name type="scientific">Bacteroides clarus</name>
    <dbReference type="NCBI Taxonomy" id="626929"/>
    <lineage>
        <taxon>Bacteria</taxon>
        <taxon>Pseudomonadati</taxon>
        <taxon>Bacteroidota</taxon>
        <taxon>Bacteroidia</taxon>
        <taxon>Bacteroidales</taxon>
        <taxon>Bacteroidaceae</taxon>
        <taxon>Bacteroides</taxon>
    </lineage>
</organism>
<proteinExistence type="predicted"/>
<dbReference type="SUPFAM" id="SSF46955">
    <property type="entry name" value="Putative DNA-binding domain"/>
    <property type="match status" value="1"/>
</dbReference>
<protein>
    <submittedName>
        <fullName evidence="1">DNA-binding protein</fullName>
    </submittedName>
</protein>
<reference evidence="1 2" key="1">
    <citation type="submission" date="2018-08" db="EMBL/GenBank/DDBJ databases">
        <title>A genome reference for cultivated species of the human gut microbiota.</title>
        <authorList>
            <person name="Zou Y."/>
            <person name="Xue W."/>
            <person name="Luo G."/>
        </authorList>
    </citation>
    <scope>NUCLEOTIDE SEQUENCE [LARGE SCALE GENOMIC DNA]</scope>
    <source>
        <strain evidence="1 2">AF19-1AC</strain>
    </source>
</reference>
<dbReference type="Proteomes" id="UP000285159">
    <property type="component" value="Unassembled WGS sequence"/>
</dbReference>
<dbReference type="RefSeq" id="WP_118467724.1">
    <property type="nucleotide sequence ID" value="NZ_QRWP01000005.1"/>
</dbReference>
<dbReference type="InterPro" id="IPR009061">
    <property type="entry name" value="DNA-bd_dom_put_sf"/>
</dbReference>
<evidence type="ECO:0000313" key="2">
    <source>
        <dbReference type="Proteomes" id="UP000285159"/>
    </source>
</evidence>
<evidence type="ECO:0000313" key="1">
    <source>
        <dbReference type="EMBL" id="RGT33629.1"/>
    </source>
</evidence>
<comment type="caution">
    <text evidence="1">The sequence shown here is derived from an EMBL/GenBank/DDBJ whole genome shotgun (WGS) entry which is preliminary data.</text>
</comment>